<evidence type="ECO:0000256" key="1">
    <source>
        <dbReference type="SAM" id="MobiDB-lite"/>
    </source>
</evidence>
<dbReference type="Pfam" id="PF08524">
    <property type="entry name" value="rRNA_processing"/>
    <property type="match status" value="1"/>
</dbReference>
<evidence type="ECO:0000313" key="3">
    <source>
        <dbReference type="Proteomes" id="UP000325440"/>
    </source>
</evidence>
<feature type="region of interest" description="Disordered" evidence="1">
    <location>
        <begin position="54"/>
        <end position="79"/>
    </location>
</feature>
<feature type="compositionally biased region" description="Basic and acidic residues" evidence="1">
    <location>
        <begin position="1"/>
        <end position="10"/>
    </location>
</feature>
<sequence>MSSNERVKKPFDKKKWRTKQYSKKQKIQEWEERRKKAVIRDYYKELNKCDVGKRSVDQVNNDGNSPIAQPKRYNPHRQAQERYQQIQEEKKAKRLDAIKKKEEVRLALEEYKKKKMYKNKKLGKKTKKGQPVMKERLELLLEKIQATVCNNNA</sequence>
<dbReference type="InterPro" id="IPR013730">
    <property type="entry name" value="Fyv7/TAP26"/>
</dbReference>
<feature type="compositionally biased region" description="Basic residues" evidence="1">
    <location>
        <begin position="11"/>
        <end position="20"/>
    </location>
</feature>
<dbReference type="AlphaFoldDB" id="A0A5E4MXX5"/>
<feature type="region of interest" description="Disordered" evidence="1">
    <location>
        <begin position="1"/>
        <end position="20"/>
    </location>
</feature>
<accession>A0A5E4MXX5</accession>
<name>A0A5E4MXX5_9HEMI</name>
<organism evidence="2 3">
    <name type="scientific">Cinara cedri</name>
    <dbReference type="NCBI Taxonomy" id="506608"/>
    <lineage>
        <taxon>Eukaryota</taxon>
        <taxon>Metazoa</taxon>
        <taxon>Ecdysozoa</taxon>
        <taxon>Arthropoda</taxon>
        <taxon>Hexapoda</taxon>
        <taxon>Insecta</taxon>
        <taxon>Pterygota</taxon>
        <taxon>Neoptera</taxon>
        <taxon>Paraneoptera</taxon>
        <taxon>Hemiptera</taxon>
        <taxon>Sternorrhyncha</taxon>
        <taxon>Aphidomorpha</taxon>
        <taxon>Aphidoidea</taxon>
        <taxon>Aphididae</taxon>
        <taxon>Lachninae</taxon>
        <taxon>Cinara</taxon>
    </lineage>
</organism>
<reference evidence="2 3" key="1">
    <citation type="submission" date="2019-08" db="EMBL/GenBank/DDBJ databases">
        <authorList>
            <person name="Alioto T."/>
            <person name="Alioto T."/>
            <person name="Gomez Garrido J."/>
        </authorList>
    </citation>
    <scope>NUCLEOTIDE SEQUENCE [LARGE SCALE GENOMIC DNA]</scope>
</reference>
<gene>
    <name evidence="2" type="ORF">CINCED_3A012681</name>
</gene>
<protein>
    <submittedName>
        <fullName evidence="2">Fyv7/TAP26</fullName>
    </submittedName>
</protein>
<feature type="compositionally biased region" description="Polar residues" evidence="1">
    <location>
        <begin position="57"/>
        <end position="67"/>
    </location>
</feature>
<proteinExistence type="predicted"/>
<evidence type="ECO:0000313" key="2">
    <source>
        <dbReference type="EMBL" id="VVC36313.1"/>
    </source>
</evidence>
<keyword evidence="3" id="KW-1185">Reference proteome</keyword>
<dbReference type="OrthoDB" id="5377144at2759"/>
<dbReference type="EMBL" id="CABPRJ010001432">
    <property type="protein sequence ID" value="VVC36313.1"/>
    <property type="molecule type" value="Genomic_DNA"/>
</dbReference>
<dbReference type="Proteomes" id="UP000325440">
    <property type="component" value="Unassembled WGS sequence"/>
</dbReference>